<dbReference type="Proteomes" id="UP000324832">
    <property type="component" value="Unassembled WGS sequence"/>
</dbReference>
<dbReference type="EMBL" id="FZQP02005000">
    <property type="protein sequence ID" value="VVD00829.1"/>
    <property type="molecule type" value="Genomic_DNA"/>
</dbReference>
<proteinExistence type="predicted"/>
<organism evidence="2 3">
    <name type="scientific">Leptidea sinapis</name>
    <dbReference type="NCBI Taxonomy" id="189913"/>
    <lineage>
        <taxon>Eukaryota</taxon>
        <taxon>Metazoa</taxon>
        <taxon>Ecdysozoa</taxon>
        <taxon>Arthropoda</taxon>
        <taxon>Hexapoda</taxon>
        <taxon>Insecta</taxon>
        <taxon>Pterygota</taxon>
        <taxon>Neoptera</taxon>
        <taxon>Endopterygota</taxon>
        <taxon>Lepidoptera</taxon>
        <taxon>Glossata</taxon>
        <taxon>Ditrysia</taxon>
        <taxon>Papilionoidea</taxon>
        <taxon>Pieridae</taxon>
        <taxon>Dismorphiinae</taxon>
        <taxon>Leptidea</taxon>
    </lineage>
</organism>
<keyword evidence="1" id="KW-0812">Transmembrane</keyword>
<evidence type="ECO:0000313" key="3">
    <source>
        <dbReference type="Proteomes" id="UP000324832"/>
    </source>
</evidence>
<reference evidence="2 3" key="1">
    <citation type="submission" date="2017-07" db="EMBL/GenBank/DDBJ databases">
        <authorList>
            <person name="Talla V."/>
            <person name="Backstrom N."/>
        </authorList>
    </citation>
    <scope>NUCLEOTIDE SEQUENCE [LARGE SCALE GENOMIC DNA]</scope>
</reference>
<gene>
    <name evidence="2" type="ORF">LSINAPIS_LOCUS11390</name>
</gene>
<keyword evidence="1" id="KW-0472">Membrane</keyword>
<sequence length="532" mass="60631">MQHPQVITEVNPLLKHEGVDGSGDNKPVSQPPVAVVTTATGWNVRCVPKGSWMARWPEFISACWMTLMLLTISFLVFYTLGISAYRRQPVVIMRCNNSKPASNVYYHHIVPRGSLLPFTLFSEYLSNIAGQYPYLRFNVNFLIDDSLPNAAAGRSGKKSRIFNRLVPIMPSTINTIIEQSVMRDVRDFERRYQNVNITIMLLSRYMATTPLKNNWRNIPISYLSFYARIFNIRQSGGIGLDLVTFNDIFHNYQEINPKITAILKQHNDGIDAKKYTDILRSLNSESENELISMFLNVINNVLNLTCAYFNAGVRHEVNVFENKPLIRTHRSKRELRDDVKLSTKSFENLTGTTNLDNNNRTQPICNTTQSNDTYEIVNTTDVLKSNNLTKETDAVVDINEAHNFVLNSTDIANELPQWLIFYDLSLYSDIGSSYLLPLPSVKQDSQDIAPMKITEFKKLARPTTYNQLSLSSDGLFIAAPQRFHPFLSQLLSTSCKRVNPSIAIKDTFMSQCSNFLRDDVYCDGIFIFNSIF</sequence>
<keyword evidence="3" id="KW-1185">Reference proteome</keyword>
<protein>
    <submittedName>
        <fullName evidence="2">Uncharacterized protein</fullName>
    </submittedName>
</protein>
<dbReference type="AlphaFoldDB" id="A0A5E4QR60"/>
<evidence type="ECO:0000313" key="2">
    <source>
        <dbReference type="EMBL" id="VVD00829.1"/>
    </source>
</evidence>
<feature type="transmembrane region" description="Helical" evidence="1">
    <location>
        <begin position="59"/>
        <end position="80"/>
    </location>
</feature>
<evidence type="ECO:0000256" key="1">
    <source>
        <dbReference type="SAM" id="Phobius"/>
    </source>
</evidence>
<name>A0A5E4QR60_9NEOP</name>
<keyword evidence="1" id="KW-1133">Transmembrane helix</keyword>
<accession>A0A5E4QR60</accession>